<dbReference type="InterPro" id="IPR036397">
    <property type="entry name" value="RNaseH_sf"/>
</dbReference>
<dbReference type="Pfam" id="PF00078">
    <property type="entry name" value="RVT_1"/>
    <property type="match status" value="2"/>
</dbReference>
<reference evidence="3" key="1">
    <citation type="submission" date="2023-08" db="EMBL/GenBank/DDBJ databases">
        <title>A de novo genome assembly of Solanum verrucosum Schlechtendal, a Mexican diploid species geographically isolated from the other diploid A-genome species in potato relatives.</title>
        <authorList>
            <person name="Hosaka K."/>
        </authorList>
    </citation>
    <scope>NUCLEOTIDE SEQUENCE</scope>
    <source>
        <tissue evidence="3">Young leaves</tissue>
    </source>
</reference>
<protein>
    <recommendedName>
        <fullName evidence="2">RNase H type-1 domain-containing protein</fullName>
    </recommendedName>
</protein>
<dbReference type="CDD" id="cd06222">
    <property type="entry name" value="RNase_H_like"/>
    <property type="match status" value="1"/>
</dbReference>
<dbReference type="Pfam" id="PF13456">
    <property type="entry name" value="RVT_3"/>
    <property type="match status" value="1"/>
</dbReference>
<feature type="region of interest" description="Disordered" evidence="1">
    <location>
        <begin position="491"/>
        <end position="521"/>
    </location>
</feature>
<dbReference type="InterPro" id="IPR012337">
    <property type="entry name" value="RNaseH-like_sf"/>
</dbReference>
<dbReference type="Gene3D" id="3.30.420.10">
    <property type="entry name" value="Ribonuclease H-like superfamily/Ribonuclease H"/>
    <property type="match status" value="2"/>
</dbReference>
<dbReference type="PANTHER" id="PTHR33116:SF82">
    <property type="entry name" value="RNASE H FAMILY PROTEIN"/>
    <property type="match status" value="1"/>
</dbReference>
<feature type="compositionally biased region" description="Acidic residues" evidence="1">
    <location>
        <begin position="505"/>
        <end position="518"/>
    </location>
</feature>
<dbReference type="Proteomes" id="UP001234989">
    <property type="component" value="Chromosome 5"/>
</dbReference>
<feature type="compositionally biased region" description="Polar residues" evidence="1">
    <location>
        <begin position="577"/>
        <end position="587"/>
    </location>
</feature>
<dbReference type="PROSITE" id="PS50879">
    <property type="entry name" value="RNASE_H_1"/>
    <property type="match status" value="1"/>
</dbReference>
<sequence>MRLADILPLLISDNQSGFIRGRSITENIMLAQEITHGFKRPKEGDNVVINLDMTEAYGRVSWSFTCLVLRILGFGEFFIDLVWRIMSNNWYSIIINGYIHGFFHLTRGLKQGDPLSPALFSLGAEVLSRMLNIIQQSPMYKEEYEHTSNQLINEEKSQFMVPANTSHDIINNIQEVTRFSQKDSPITYLGCPLYIGRQRIIYSQLVEKVSKKISGWQTRILSFGGKITLVKHALQSIPIHTMAAISPPSTTIKYIESIIADFFWGRDQEKRKYHWVSLETMSLPCAEGVAKKVDTGQSLVWRYMMQHKNKVDDHITWKITSGSCSFWWDDWLGGGALANYTTNISSLNNATIAHFLVNRQWNERKLRQQELPPPLEKLDIHNGSKQDSRLQPAVNQQQAQGGGLTHARQEEVDFDHSGDSKAPSTPITTQQKTGTQPVTNTGHQQGRFNNKSGDRLSKKRREALIKKWKQSTGHDPDDTAAGKQLETHAEEHVANNAKKGKLTPDDYEATNSEDELDPENQSIDSNENIEDTMQHTGQVLGSTLQDKCSDVQRMTEQQGLSPWGRKQTRHKPHQPLTRMSDTSSRPMTWSKFKENSQIDMAKYKDYLRRPLWDRLLFYANMELLWCTIGDFNVITSIEEKIGGLPYNINKSFEFIGVIEASGLTDLGYTGLPFTWCNQSTNVVIKLDMTKAYDRVSWSFTCLVLRRFGFGEVFIDLVWRIMSNNGYSIINNGHRHDFFHSTRGLKQGDPLSPALFILRAEGVKDSAIRKQTEAGTFTCASAWEICRTKKAITPANWSEVVEIIERCNQETRVTLVMWKTPPPNRYKLNTDGSALHNPGKIGGGGILRDEQGIIIFSFVLPLGEGTNNQAEWTKPPHRWVKLNTDRSALSNPGTIGTGGFLRNHIGETIFAFSAPLGEGTNDQAEVEAAIFGLIWCVNLKYNNVILEVDSQLLVDWLVSSTTVPWIISHQMQKLQQLVKQFTHFKCFHTLMEANFVADSLSKHNHQITSPQVYFNSQQLPKRAAAYLQQDQAGMASFKKRKLKRMKEPP</sequence>
<proteinExistence type="predicted"/>
<evidence type="ECO:0000256" key="1">
    <source>
        <dbReference type="SAM" id="MobiDB-lite"/>
    </source>
</evidence>
<evidence type="ECO:0000313" key="4">
    <source>
        <dbReference type="Proteomes" id="UP001234989"/>
    </source>
</evidence>
<dbReference type="InterPro" id="IPR044730">
    <property type="entry name" value="RNase_H-like_dom_plant"/>
</dbReference>
<dbReference type="InterPro" id="IPR002156">
    <property type="entry name" value="RNaseH_domain"/>
</dbReference>
<feature type="compositionally biased region" description="Basic and acidic residues" evidence="1">
    <location>
        <begin position="407"/>
        <end position="419"/>
    </location>
</feature>
<dbReference type="AlphaFoldDB" id="A0AAF0QVU7"/>
<feature type="region of interest" description="Disordered" evidence="1">
    <location>
        <begin position="556"/>
        <end position="587"/>
    </location>
</feature>
<feature type="domain" description="RNase H type-1" evidence="2">
    <location>
        <begin position="821"/>
        <end position="1005"/>
    </location>
</feature>
<dbReference type="PANTHER" id="PTHR33116">
    <property type="entry name" value="REVERSE TRANSCRIPTASE ZINC-BINDING DOMAIN-CONTAINING PROTEIN-RELATED-RELATED"/>
    <property type="match status" value="1"/>
</dbReference>
<gene>
    <name evidence="3" type="ORF">MTR67_023578</name>
</gene>
<organism evidence="3 4">
    <name type="scientific">Solanum verrucosum</name>
    <dbReference type="NCBI Taxonomy" id="315347"/>
    <lineage>
        <taxon>Eukaryota</taxon>
        <taxon>Viridiplantae</taxon>
        <taxon>Streptophyta</taxon>
        <taxon>Embryophyta</taxon>
        <taxon>Tracheophyta</taxon>
        <taxon>Spermatophyta</taxon>
        <taxon>Magnoliopsida</taxon>
        <taxon>eudicotyledons</taxon>
        <taxon>Gunneridae</taxon>
        <taxon>Pentapetalae</taxon>
        <taxon>asterids</taxon>
        <taxon>lamiids</taxon>
        <taxon>Solanales</taxon>
        <taxon>Solanaceae</taxon>
        <taxon>Solanoideae</taxon>
        <taxon>Solaneae</taxon>
        <taxon>Solanum</taxon>
    </lineage>
</organism>
<dbReference type="GO" id="GO:0004523">
    <property type="term" value="F:RNA-DNA hybrid ribonuclease activity"/>
    <property type="evidence" value="ECO:0007669"/>
    <property type="project" value="InterPro"/>
</dbReference>
<feature type="compositionally biased region" description="Basic and acidic residues" evidence="1">
    <location>
        <begin position="376"/>
        <end position="388"/>
    </location>
</feature>
<evidence type="ECO:0000259" key="2">
    <source>
        <dbReference type="PROSITE" id="PS50879"/>
    </source>
</evidence>
<dbReference type="GO" id="GO:0003676">
    <property type="term" value="F:nucleic acid binding"/>
    <property type="evidence" value="ECO:0007669"/>
    <property type="project" value="InterPro"/>
</dbReference>
<dbReference type="EMBL" id="CP133616">
    <property type="protein sequence ID" value="WMV30193.1"/>
    <property type="molecule type" value="Genomic_DNA"/>
</dbReference>
<name>A0AAF0QVU7_SOLVR</name>
<feature type="compositionally biased region" description="Polar residues" evidence="1">
    <location>
        <begin position="422"/>
        <end position="451"/>
    </location>
</feature>
<keyword evidence="4" id="KW-1185">Reference proteome</keyword>
<dbReference type="SUPFAM" id="SSF53098">
    <property type="entry name" value="Ribonuclease H-like"/>
    <property type="match status" value="2"/>
</dbReference>
<evidence type="ECO:0000313" key="3">
    <source>
        <dbReference type="EMBL" id="WMV30193.1"/>
    </source>
</evidence>
<accession>A0AAF0QVU7</accession>
<feature type="region of interest" description="Disordered" evidence="1">
    <location>
        <begin position="375"/>
        <end position="457"/>
    </location>
</feature>
<dbReference type="InterPro" id="IPR000477">
    <property type="entry name" value="RT_dom"/>
</dbReference>